<dbReference type="EMBL" id="JADOFV010000002">
    <property type="protein sequence ID" value="MBF7127128.1"/>
    <property type="molecule type" value="Genomic_DNA"/>
</dbReference>
<dbReference type="PANTHER" id="PTHR38445">
    <property type="entry name" value="HTH-TYPE TRANSCRIPTIONAL REPRESSOR YTRA"/>
    <property type="match status" value="1"/>
</dbReference>
<keyword evidence="2" id="KW-0238">DNA-binding</keyword>
<evidence type="ECO:0000313" key="5">
    <source>
        <dbReference type="EMBL" id="ARW20717.1"/>
    </source>
</evidence>
<sequence>MKFDDKIPIYYQIKQYIYKEIIINHLTPGSKVPAVRQLALDLAVNVNTVQRSLRELISEGVLESQRGKGNFVTTNPEILNNLRKNIVEEQLSLMYDHLASLQLTPDEMIQALTEYVNKRKETHHG</sequence>
<dbReference type="RefSeq" id="WP_002834231.1">
    <property type="nucleotide sequence ID" value="NZ_BEWQ01000001.1"/>
</dbReference>
<dbReference type="InterPro" id="IPR036388">
    <property type="entry name" value="WH-like_DNA-bd_sf"/>
</dbReference>
<reference evidence="9" key="4">
    <citation type="submission" date="2020-03" db="EMBL/GenBank/DDBJ databases">
        <title>SpeciesPrimer: A bioinformatics pipeline dedicated to the design of qPCR primers for the quantification of bacterial species.</title>
        <authorList>
            <person name="Dreier M."/>
            <person name="Berthoud H."/>
            <person name="Shani N."/>
            <person name="Wechsler D."/>
            <person name="Junier P."/>
        </authorList>
    </citation>
    <scope>NUCLEOTIDE SEQUENCE [LARGE SCALE GENOMIC DNA]</scope>
    <source>
        <strain evidence="9">FAM13073</strain>
    </source>
</reference>
<organism evidence="7 10">
    <name type="scientific">Pediococcus pentosaceus</name>
    <dbReference type="NCBI Taxonomy" id="1255"/>
    <lineage>
        <taxon>Bacteria</taxon>
        <taxon>Bacillati</taxon>
        <taxon>Bacillota</taxon>
        <taxon>Bacilli</taxon>
        <taxon>Lactobacillales</taxon>
        <taxon>Lactobacillaceae</taxon>
        <taxon>Pediococcus</taxon>
    </lineage>
</organism>
<keyword evidence="3" id="KW-0804">Transcription</keyword>
<dbReference type="SMART" id="SM00345">
    <property type="entry name" value="HTH_GNTR"/>
    <property type="match status" value="1"/>
</dbReference>
<gene>
    <name evidence="6" type="ORF">GBO79_03290</name>
    <name evidence="7" type="ORF">ITQ97_04785</name>
    <name evidence="5" type="ORF">S100892_02182</name>
</gene>
<protein>
    <submittedName>
        <fullName evidence="7">GntR family transcriptional regulator</fullName>
    </submittedName>
    <submittedName>
        <fullName evidence="5">Putative HTH-type transcriptional regulator YhcF</fullName>
    </submittedName>
</protein>
<dbReference type="InterPro" id="IPR000524">
    <property type="entry name" value="Tscrpt_reg_HTH_GntR"/>
</dbReference>
<accession>A0A0R2HEC8</accession>
<dbReference type="Proteomes" id="UP000196118">
    <property type="component" value="Chromosome"/>
</dbReference>
<name>A0A0R2HEC8_PEDPE</name>
<evidence type="ECO:0000259" key="4">
    <source>
        <dbReference type="PROSITE" id="PS50949"/>
    </source>
</evidence>
<reference evidence="6" key="3">
    <citation type="submission" date="2019-12" db="EMBL/GenBank/DDBJ databases">
        <title>SpeciesPrimer: A bioinformatics pipeline dedicated to the design of qPCR primers for the quantification of bacterial species.</title>
        <authorList>
            <person name="Dreier M."/>
            <person name="Berthoud H."/>
            <person name="Shani N."/>
            <person name="Wechsler D."/>
            <person name="Junier P."/>
        </authorList>
    </citation>
    <scope>NUCLEOTIDE SEQUENCE</scope>
    <source>
        <strain evidence="6">FAM13073</strain>
    </source>
</reference>
<dbReference type="GO" id="GO:0003677">
    <property type="term" value="F:DNA binding"/>
    <property type="evidence" value="ECO:0007669"/>
    <property type="project" value="UniProtKB-KW"/>
</dbReference>
<dbReference type="CDD" id="cd07377">
    <property type="entry name" value="WHTH_GntR"/>
    <property type="match status" value="1"/>
</dbReference>
<dbReference type="Gene3D" id="1.10.10.10">
    <property type="entry name" value="Winged helix-like DNA-binding domain superfamily/Winged helix DNA-binding domain"/>
    <property type="match status" value="1"/>
</dbReference>
<dbReference type="Proteomes" id="UP000472573">
    <property type="component" value="Unassembled WGS sequence"/>
</dbReference>
<reference evidence="5 8" key="1">
    <citation type="submission" date="2017-05" db="EMBL/GenBank/DDBJ databases">
        <title>Genome sequence of Pediococcus pentosaceus strain SRCM100892.</title>
        <authorList>
            <person name="Cho S.H."/>
        </authorList>
    </citation>
    <scope>NUCLEOTIDE SEQUENCE [LARGE SCALE GENOMIC DNA]</scope>
    <source>
        <strain evidence="5 8">SRCM100892</strain>
    </source>
</reference>
<keyword evidence="9" id="KW-1185">Reference proteome</keyword>
<evidence type="ECO:0000313" key="10">
    <source>
        <dbReference type="Proteomes" id="UP000743107"/>
    </source>
</evidence>
<dbReference type="AlphaFoldDB" id="A0A0R2HEC8"/>
<keyword evidence="1" id="KW-0805">Transcription regulation</keyword>
<dbReference type="EMBL" id="WENB01000002">
    <property type="protein sequence ID" value="KAF0413908.1"/>
    <property type="molecule type" value="Genomic_DNA"/>
</dbReference>
<dbReference type="GeneID" id="33061791"/>
<evidence type="ECO:0000313" key="6">
    <source>
        <dbReference type="EMBL" id="KAF0413908.1"/>
    </source>
</evidence>
<dbReference type="Proteomes" id="UP000743107">
    <property type="component" value="Unassembled WGS sequence"/>
</dbReference>
<dbReference type="EMBL" id="CP021474">
    <property type="protein sequence ID" value="ARW20717.1"/>
    <property type="molecule type" value="Genomic_DNA"/>
</dbReference>
<evidence type="ECO:0000256" key="2">
    <source>
        <dbReference type="ARBA" id="ARBA00023125"/>
    </source>
</evidence>
<dbReference type="PROSITE" id="PS50949">
    <property type="entry name" value="HTH_GNTR"/>
    <property type="match status" value="1"/>
</dbReference>
<accession>A0A8G0ZIJ7</accession>
<evidence type="ECO:0000313" key="9">
    <source>
        <dbReference type="Proteomes" id="UP000472573"/>
    </source>
</evidence>
<evidence type="ECO:0000313" key="7">
    <source>
        <dbReference type="EMBL" id="MBF7127128.1"/>
    </source>
</evidence>
<feature type="domain" description="HTH gntR-type" evidence="4">
    <location>
        <begin position="7"/>
        <end position="75"/>
    </location>
</feature>
<dbReference type="PANTHER" id="PTHR38445:SF9">
    <property type="entry name" value="HTH-TYPE TRANSCRIPTIONAL REPRESSOR YTRA"/>
    <property type="match status" value="1"/>
</dbReference>
<proteinExistence type="predicted"/>
<evidence type="ECO:0000256" key="3">
    <source>
        <dbReference type="ARBA" id="ARBA00023163"/>
    </source>
</evidence>
<reference evidence="7" key="5">
    <citation type="submission" date="2020-11" db="EMBL/GenBank/DDBJ databases">
        <title>Antibiotic susceptibility profiles of Pediococcus pentosaceus from various origins and their implications for the safety assessment of strains with food-technology applications.</title>
        <authorList>
            <person name="Shani N."/>
            <person name="Oberhaensli S."/>
            <person name="Arias E."/>
        </authorList>
    </citation>
    <scope>NUCLEOTIDE SEQUENCE</scope>
    <source>
        <strain evidence="7">FAM 19164</strain>
    </source>
</reference>
<dbReference type="InterPro" id="IPR036390">
    <property type="entry name" value="WH_DNA-bd_sf"/>
</dbReference>
<reference evidence="6" key="2">
    <citation type="submission" date="2019-10" db="EMBL/GenBank/DDBJ databases">
        <authorList>
            <person name="Irmler S."/>
            <person name="Berthoud H."/>
            <person name="Roetschi A."/>
            <person name="Arias E."/>
            <person name="Shani N."/>
            <person name="Wuethrich D."/>
            <person name="Bruggmann R."/>
        </authorList>
    </citation>
    <scope>NUCLEOTIDE SEQUENCE</scope>
    <source>
        <strain evidence="6">FAM13073</strain>
    </source>
</reference>
<dbReference type="SUPFAM" id="SSF46785">
    <property type="entry name" value="Winged helix' DNA-binding domain"/>
    <property type="match status" value="1"/>
</dbReference>
<evidence type="ECO:0000256" key="1">
    <source>
        <dbReference type="ARBA" id="ARBA00023015"/>
    </source>
</evidence>
<dbReference type="OMA" id="VMSTTQY"/>
<dbReference type="GO" id="GO:0003700">
    <property type="term" value="F:DNA-binding transcription factor activity"/>
    <property type="evidence" value="ECO:0007669"/>
    <property type="project" value="InterPro"/>
</dbReference>
<dbReference type="Pfam" id="PF00392">
    <property type="entry name" value="GntR"/>
    <property type="match status" value="1"/>
</dbReference>
<evidence type="ECO:0000313" key="8">
    <source>
        <dbReference type="Proteomes" id="UP000196118"/>
    </source>
</evidence>